<evidence type="ECO:0000256" key="1">
    <source>
        <dbReference type="SAM" id="MobiDB-lite"/>
    </source>
</evidence>
<protein>
    <submittedName>
        <fullName evidence="2">Uncharacterized protein</fullName>
    </submittedName>
</protein>
<organism evidence="3">
    <name type="scientific">Camponotus floridanus</name>
    <name type="common">Florida carpenter ant</name>
    <dbReference type="NCBI Taxonomy" id="104421"/>
    <lineage>
        <taxon>Eukaryota</taxon>
        <taxon>Metazoa</taxon>
        <taxon>Ecdysozoa</taxon>
        <taxon>Arthropoda</taxon>
        <taxon>Hexapoda</taxon>
        <taxon>Insecta</taxon>
        <taxon>Pterygota</taxon>
        <taxon>Neoptera</taxon>
        <taxon>Endopterygota</taxon>
        <taxon>Hymenoptera</taxon>
        <taxon>Apocrita</taxon>
        <taxon>Aculeata</taxon>
        <taxon>Formicoidea</taxon>
        <taxon>Formicidae</taxon>
        <taxon>Formicinae</taxon>
        <taxon>Camponotus</taxon>
    </lineage>
</organism>
<reference evidence="2 3" key="1">
    <citation type="journal article" date="2010" name="Science">
        <title>Genomic comparison of the ants Camponotus floridanus and Harpegnathos saltator.</title>
        <authorList>
            <person name="Bonasio R."/>
            <person name="Zhang G."/>
            <person name="Ye C."/>
            <person name="Mutti N.S."/>
            <person name="Fang X."/>
            <person name="Qin N."/>
            <person name="Donahue G."/>
            <person name="Yang P."/>
            <person name="Li Q."/>
            <person name="Li C."/>
            <person name="Zhang P."/>
            <person name="Huang Z."/>
            <person name="Berger S.L."/>
            <person name="Reinberg D."/>
            <person name="Wang J."/>
            <person name="Liebig J."/>
        </authorList>
    </citation>
    <scope>NUCLEOTIDE SEQUENCE [LARGE SCALE GENOMIC DNA]</scope>
    <source>
        <strain evidence="3">C129</strain>
    </source>
</reference>
<dbReference type="EMBL" id="GL435626">
    <property type="protein sequence ID" value="EFN72919.1"/>
    <property type="molecule type" value="Genomic_DNA"/>
</dbReference>
<evidence type="ECO:0000313" key="3">
    <source>
        <dbReference type="Proteomes" id="UP000000311"/>
    </source>
</evidence>
<evidence type="ECO:0000313" key="2">
    <source>
        <dbReference type="EMBL" id="EFN72919.1"/>
    </source>
</evidence>
<sequence length="227" mass="26014">MYLVSLVARIAYVRNEIMEIRKNVWRAGEIRHPCDPHPCGMPSLLRKYREVHKSVSRTIVRHRVAHYALLASPPRAREDPEPRLSDWNRIPFRRSAFLGFFATNPAPSPSRSRVPRPSVLVARSSGNEGTRGEAGGGWAIHEGTKTTKWRSKELQFKQNIVSFGESSQQKKRRCLSYVRLYRDRGPKEEYRQVEVPAACSLSDRRKHTGHGSDARLQENTEAKGETR</sequence>
<feature type="region of interest" description="Disordered" evidence="1">
    <location>
        <begin position="198"/>
        <end position="227"/>
    </location>
</feature>
<name>E2A0L6_CAMFO</name>
<dbReference type="AlphaFoldDB" id="E2A0L6"/>
<proteinExistence type="predicted"/>
<dbReference type="Proteomes" id="UP000000311">
    <property type="component" value="Unassembled WGS sequence"/>
</dbReference>
<dbReference type="InParanoid" id="E2A0L6"/>
<keyword evidence="3" id="KW-1185">Reference proteome</keyword>
<gene>
    <name evidence="2" type="ORF">EAG_11210</name>
</gene>
<accession>E2A0L6</accession>
<feature type="compositionally biased region" description="Basic and acidic residues" evidence="1">
    <location>
        <begin position="210"/>
        <end position="227"/>
    </location>
</feature>